<reference evidence="1 2" key="1">
    <citation type="journal article" date="2016" name="Nat. Commun.">
        <title>Extremotolerant tardigrade genome and improved radiotolerance of human cultured cells by tardigrade-unique protein.</title>
        <authorList>
            <person name="Hashimoto T."/>
            <person name="Horikawa D.D."/>
            <person name="Saito Y."/>
            <person name="Kuwahara H."/>
            <person name="Kozuka-Hata H."/>
            <person name="Shin-I T."/>
            <person name="Minakuchi Y."/>
            <person name="Ohishi K."/>
            <person name="Motoyama A."/>
            <person name="Aizu T."/>
            <person name="Enomoto A."/>
            <person name="Kondo K."/>
            <person name="Tanaka S."/>
            <person name="Hara Y."/>
            <person name="Koshikawa S."/>
            <person name="Sagara H."/>
            <person name="Miura T."/>
            <person name="Yokobori S."/>
            <person name="Miyagawa K."/>
            <person name="Suzuki Y."/>
            <person name="Kubo T."/>
            <person name="Oyama M."/>
            <person name="Kohara Y."/>
            <person name="Fujiyama A."/>
            <person name="Arakawa K."/>
            <person name="Katayama T."/>
            <person name="Toyoda A."/>
            <person name="Kunieda T."/>
        </authorList>
    </citation>
    <scope>NUCLEOTIDE SEQUENCE [LARGE SCALE GENOMIC DNA]</scope>
    <source>
        <strain evidence="1 2">YOKOZUNA-1</strain>
    </source>
</reference>
<dbReference type="EMBL" id="BDGG01000021">
    <property type="protein sequence ID" value="GAV09167.1"/>
    <property type="molecule type" value="Genomic_DNA"/>
</dbReference>
<dbReference type="Proteomes" id="UP000186922">
    <property type="component" value="Unassembled WGS sequence"/>
</dbReference>
<protein>
    <submittedName>
        <fullName evidence="1">Uncharacterized protein</fullName>
    </submittedName>
</protein>
<evidence type="ECO:0000313" key="2">
    <source>
        <dbReference type="Proteomes" id="UP000186922"/>
    </source>
</evidence>
<evidence type="ECO:0000313" key="1">
    <source>
        <dbReference type="EMBL" id="GAV09167.1"/>
    </source>
</evidence>
<organism evidence="1 2">
    <name type="scientific">Ramazzottius varieornatus</name>
    <name type="common">Water bear</name>
    <name type="synonym">Tardigrade</name>
    <dbReference type="NCBI Taxonomy" id="947166"/>
    <lineage>
        <taxon>Eukaryota</taxon>
        <taxon>Metazoa</taxon>
        <taxon>Ecdysozoa</taxon>
        <taxon>Tardigrada</taxon>
        <taxon>Eutardigrada</taxon>
        <taxon>Parachela</taxon>
        <taxon>Hypsibioidea</taxon>
        <taxon>Ramazzottiidae</taxon>
        <taxon>Ramazzottius</taxon>
    </lineage>
</organism>
<comment type="caution">
    <text evidence="1">The sequence shown here is derived from an EMBL/GenBank/DDBJ whole genome shotgun (WGS) entry which is preliminary data.</text>
</comment>
<sequence length="132" mass="14646">MDSTLVVPISKRQRIDSEPSLSSPEDRASGNMWLVECQAMDTALALVACAGINDVNAYLLDGILFHTDFCSLLDVRRKGLMGKLQGYRVYLISSLSYDNFLTDSTPPTLGSTCGSWPREPRRFSSTAHLREK</sequence>
<name>A0A1D1W6X2_RAMVA</name>
<accession>A0A1D1W6X2</accession>
<dbReference type="AlphaFoldDB" id="A0A1D1W6X2"/>
<gene>
    <name evidence="1" type="primary">RvY_18758</name>
    <name evidence="1" type="synonym">RvY_18758.1</name>
    <name evidence="1" type="ORF">RvY_18758-1</name>
</gene>
<proteinExistence type="predicted"/>
<keyword evidence="2" id="KW-1185">Reference proteome</keyword>